<dbReference type="AlphaFoldDB" id="A0A0A9FD30"/>
<name>A0A0A9FD30_ARUDO</name>
<protein>
    <submittedName>
        <fullName evidence="1">Uncharacterized protein</fullName>
    </submittedName>
</protein>
<evidence type="ECO:0000313" key="1">
    <source>
        <dbReference type="EMBL" id="JAE06148.1"/>
    </source>
</evidence>
<organism evidence="1">
    <name type="scientific">Arundo donax</name>
    <name type="common">Giant reed</name>
    <name type="synonym">Donax arundinaceus</name>
    <dbReference type="NCBI Taxonomy" id="35708"/>
    <lineage>
        <taxon>Eukaryota</taxon>
        <taxon>Viridiplantae</taxon>
        <taxon>Streptophyta</taxon>
        <taxon>Embryophyta</taxon>
        <taxon>Tracheophyta</taxon>
        <taxon>Spermatophyta</taxon>
        <taxon>Magnoliopsida</taxon>
        <taxon>Liliopsida</taxon>
        <taxon>Poales</taxon>
        <taxon>Poaceae</taxon>
        <taxon>PACMAD clade</taxon>
        <taxon>Arundinoideae</taxon>
        <taxon>Arundineae</taxon>
        <taxon>Arundo</taxon>
    </lineage>
</organism>
<dbReference type="EMBL" id="GBRH01191748">
    <property type="protein sequence ID" value="JAE06148.1"/>
    <property type="molecule type" value="Transcribed_RNA"/>
</dbReference>
<sequence length="34" mass="4017">MSSVWRCTVLAKSRVTSGGSFGQQWFWNFKSYKR</sequence>
<reference evidence="1" key="2">
    <citation type="journal article" date="2015" name="Data Brief">
        <title>Shoot transcriptome of the giant reed, Arundo donax.</title>
        <authorList>
            <person name="Barrero R.A."/>
            <person name="Guerrero F.D."/>
            <person name="Moolhuijzen P."/>
            <person name="Goolsby J.A."/>
            <person name="Tidwell J."/>
            <person name="Bellgard S.E."/>
            <person name="Bellgard M.I."/>
        </authorList>
    </citation>
    <scope>NUCLEOTIDE SEQUENCE</scope>
    <source>
        <tissue evidence="1">Shoot tissue taken approximately 20 cm above the soil surface</tissue>
    </source>
</reference>
<reference evidence="1" key="1">
    <citation type="submission" date="2014-09" db="EMBL/GenBank/DDBJ databases">
        <authorList>
            <person name="Magalhaes I.L.F."/>
            <person name="Oliveira U."/>
            <person name="Santos F.R."/>
            <person name="Vidigal T.H.D.A."/>
            <person name="Brescovit A.D."/>
            <person name="Santos A.J."/>
        </authorList>
    </citation>
    <scope>NUCLEOTIDE SEQUENCE</scope>
    <source>
        <tissue evidence="1">Shoot tissue taken approximately 20 cm above the soil surface</tissue>
    </source>
</reference>
<proteinExistence type="predicted"/>
<accession>A0A0A9FD30</accession>